<organism evidence="2 3">
    <name type="scientific">Canna indica</name>
    <name type="common">Indian-shot</name>
    <dbReference type="NCBI Taxonomy" id="4628"/>
    <lineage>
        <taxon>Eukaryota</taxon>
        <taxon>Viridiplantae</taxon>
        <taxon>Streptophyta</taxon>
        <taxon>Embryophyta</taxon>
        <taxon>Tracheophyta</taxon>
        <taxon>Spermatophyta</taxon>
        <taxon>Magnoliopsida</taxon>
        <taxon>Liliopsida</taxon>
        <taxon>Zingiberales</taxon>
        <taxon>Cannaceae</taxon>
        <taxon>Canna</taxon>
    </lineage>
</organism>
<gene>
    <name evidence="2" type="ORF">Cni_G12788</name>
</gene>
<sequence>MAEFAPNLDDGELWLPADIIDDVGLRRYHQSSSAAARVRHRHASDVEHLANQLAAFGWLDLPHLHPALKQRPALSVPLEGFKPPGTGRQVEPADRELLTGLLHQGREAAAPDVYGRRFQVSLRPEAVRRWPVDPVQLQVEAFGRVSQRPLRPIQNSFGSVRPSAPRRERGGTGVFHPRVVAKHETNKRYAAGEHQKQQQLTRSAALRQQQQGRSPFQQPSEMGLPQDWTY</sequence>
<dbReference type="AlphaFoldDB" id="A0AAQ3KCR3"/>
<proteinExistence type="predicted"/>
<keyword evidence="3" id="KW-1185">Reference proteome</keyword>
<reference evidence="2 3" key="1">
    <citation type="submission" date="2023-10" db="EMBL/GenBank/DDBJ databases">
        <title>Chromosome-scale genome assembly provides insights into flower coloration mechanisms of Canna indica.</title>
        <authorList>
            <person name="Li C."/>
        </authorList>
    </citation>
    <scope>NUCLEOTIDE SEQUENCE [LARGE SCALE GENOMIC DNA]</scope>
    <source>
        <tissue evidence="2">Flower</tissue>
    </source>
</reference>
<dbReference type="Proteomes" id="UP001327560">
    <property type="component" value="Chromosome 4"/>
</dbReference>
<evidence type="ECO:0000313" key="3">
    <source>
        <dbReference type="Proteomes" id="UP001327560"/>
    </source>
</evidence>
<protein>
    <submittedName>
        <fullName evidence="2">Uncharacterized protein</fullName>
    </submittedName>
</protein>
<accession>A0AAQ3KCR3</accession>
<feature type="compositionally biased region" description="Low complexity" evidence="1">
    <location>
        <begin position="207"/>
        <end position="220"/>
    </location>
</feature>
<evidence type="ECO:0000313" key="2">
    <source>
        <dbReference type="EMBL" id="WOL04067.1"/>
    </source>
</evidence>
<dbReference type="EMBL" id="CP136893">
    <property type="protein sequence ID" value="WOL04067.1"/>
    <property type="molecule type" value="Genomic_DNA"/>
</dbReference>
<name>A0AAQ3KCR3_9LILI</name>
<feature type="region of interest" description="Disordered" evidence="1">
    <location>
        <begin position="153"/>
        <end position="230"/>
    </location>
</feature>
<evidence type="ECO:0000256" key="1">
    <source>
        <dbReference type="SAM" id="MobiDB-lite"/>
    </source>
</evidence>
<feature type="compositionally biased region" description="Basic and acidic residues" evidence="1">
    <location>
        <begin position="181"/>
        <end position="196"/>
    </location>
</feature>